<proteinExistence type="predicted"/>
<reference evidence="1" key="1">
    <citation type="submission" date="2006-06" db="EMBL/GenBank/DDBJ databases">
        <title>Complete sequence of Trichodesmium erythraeum IMS101.</title>
        <authorList>
            <consortium name="US DOE Joint Genome Institute"/>
            <person name="Copeland A."/>
            <person name="Lucas S."/>
            <person name="Lapidus A."/>
            <person name="Barry K."/>
            <person name="Detter J.C."/>
            <person name="Glavina del Rio T."/>
            <person name="Hammon N."/>
            <person name="Israni S."/>
            <person name="Dalin E."/>
            <person name="Tice H."/>
            <person name="Pitluck S."/>
            <person name="Kiss H."/>
            <person name="Munk A.C."/>
            <person name="Brettin T."/>
            <person name="Bruce D."/>
            <person name="Han C."/>
            <person name="Tapia R."/>
            <person name="Gilna P."/>
            <person name="Schmutz J."/>
            <person name="Larimer F."/>
            <person name="Land M."/>
            <person name="Hauser L."/>
            <person name="Kyrpides N."/>
            <person name="Kim E."/>
            <person name="Richardson P."/>
        </authorList>
    </citation>
    <scope>NUCLEOTIDE SEQUENCE [LARGE SCALE GENOMIC DNA]</scope>
    <source>
        <strain evidence="1">IMS101</strain>
    </source>
</reference>
<dbReference type="RefSeq" id="WP_011611495.1">
    <property type="nucleotide sequence ID" value="NC_008312.1"/>
</dbReference>
<dbReference type="KEGG" id="ter:Tery_1866"/>
<protein>
    <submittedName>
        <fullName evidence="1">Uncharacterized protein</fullName>
    </submittedName>
</protein>
<sequence>MTEQQKTLAEAATEIQRLLKQLEVSDPNATEVEIVAYVNDETTPSLKRRAVAALKSGSEAAIEEFLDNPYINVGKAIVKSWIKPE</sequence>
<dbReference type="HOGENOM" id="CLU_149397_1_0_3"/>
<organism evidence="1">
    <name type="scientific">Trichodesmium erythraeum (strain IMS101)</name>
    <dbReference type="NCBI Taxonomy" id="203124"/>
    <lineage>
        <taxon>Bacteria</taxon>
        <taxon>Bacillati</taxon>
        <taxon>Cyanobacteriota</taxon>
        <taxon>Cyanophyceae</taxon>
        <taxon>Oscillatoriophycideae</taxon>
        <taxon>Oscillatoriales</taxon>
        <taxon>Microcoleaceae</taxon>
        <taxon>Trichodesmium</taxon>
    </lineage>
</organism>
<name>Q114F2_TRIEI</name>
<gene>
    <name evidence="1" type="ordered locus">Tery_1866</name>
</gene>
<dbReference type="EMBL" id="CP000393">
    <property type="protein sequence ID" value="ABG51122.1"/>
    <property type="molecule type" value="Genomic_DNA"/>
</dbReference>
<dbReference type="eggNOG" id="COG1357">
    <property type="taxonomic scope" value="Bacteria"/>
</dbReference>
<evidence type="ECO:0000313" key="1">
    <source>
        <dbReference type="EMBL" id="ABG51122.1"/>
    </source>
</evidence>
<accession>Q114F2</accession>
<dbReference type="AlphaFoldDB" id="Q114F2"/>